<keyword evidence="6 7" id="KW-0472">Membrane</keyword>
<proteinExistence type="inferred from homology"/>
<dbReference type="Proteomes" id="UP001194539">
    <property type="component" value="Unassembled WGS sequence"/>
</dbReference>
<dbReference type="RefSeq" id="WP_197964792.1">
    <property type="nucleotide sequence ID" value="NZ_JACEGD010000002.1"/>
</dbReference>
<dbReference type="EMBL" id="JACEGD010000002">
    <property type="protein sequence ID" value="MBH5385029.1"/>
    <property type="molecule type" value="Genomic_DNA"/>
</dbReference>
<accession>A0ABS0NVJ4</accession>
<name>A0ABS0NVJ4_9BRAD</name>
<evidence type="ECO:0000256" key="5">
    <source>
        <dbReference type="ARBA" id="ARBA00022989"/>
    </source>
</evidence>
<feature type="transmembrane region" description="Helical" evidence="7">
    <location>
        <begin position="130"/>
        <end position="153"/>
    </location>
</feature>
<evidence type="ECO:0000256" key="3">
    <source>
        <dbReference type="ARBA" id="ARBA00022475"/>
    </source>
</evidence>
<evidence type="ECO:0000256" key="2">
    <source>
        <dbReference type="ARBA" id="ARBA00022448"/>
    </source>
</evidence>
<feature type="transmembrane region" description="Helical" evidence="7">
    <location>
        <begin position="105"/>
        <end position="124"/>
    </location>
</feature>
<evidence type="ECO:0000259" key="8">
    <source>
        <dbReference type="PROSITE" id="PS50928"/>
    </source>
</evidence>
<dbReference type="SUPFAM" id="SSF161098">
    <property type="entry name" value="MetI-like"/>
    <property type="match status" value="1"/>
</dbReference>
<keyword evidence="4 7" id="KW-0812">Transmembrane</keyword>
<dbReference type="PANTHER" id="PTHR30151:SF0">
    <property type="entry name" value="ABC TRANSPORTER PERMEASE PROTEIN MJ0413-RELATED"/>
    <property type="match status" value="1"/>
</dbReference>
<evidence type="ECO:0000256" key="1">
    <source>
        <dbReference type="ARBA" id="ARBA00004651"/>
    </source>
</evidence>
<feature type="domain" description="ABC transmembrane type-1" evidence="8">
    <location>
        <begin position="64"/>
        <end position="248"/>
    </location>
</feature>
<dbReference type="PANTHER" id="PTHR30151">
    <property type="entry name" value="ALKANE SULFONATE ABC TRANSPORTER-RELATED, MEMBRANE SUBUNIT"/>
    <property type="match status" value="1"/>
</dbReference>
<keyword evidence="5 7" id="KW-1133">Transmembrane helix</keyword>
<dbReference type="Pfam" id="PF00528">
    <property type="entry name" value="BPD_transp_1"/>
    <property type="match status" value="1"/>
</dbReference>
<evidence type="ECO:0000256" key="7">
    <source>
        <dbReference type="RuleBase" id="RU363032"/>
    </source>
</evidence>
<evidence type="ECO:0000256" key="4">
    <source>
        <dbReference type="ARBA" id="ARBA00022692"/>
    </source>
</evidence>
<comment type="subcellular location">
    <subcellularLocation>
        <location evidence="1 7">Cell membrane</location>
        <topology evidence="1 7">Multi-pass membrane protein</topology>
    </subcellularLocation>
</comment>
<comment type="similarity">
    <text evidence="7">Belongs to the binding-protein-dependent transport system permease family.</text>
</comment>
<sequence>MRSMLRRAGGALNLSALATALVLLVAWEVGVRAAATRFEFLPAPTEIGQTLYGAIRSGQIIGDAVHTVACALAGWAIASMLGAAIGFALAFSPTVHRFFNTSLELLRPLPAVAFVPVAVLLFGFTVYTEITVIVFASVWPVIVNTVAGARAIHPRLLDTAATLHLSRTQRLGRLVLPAVLPSTIVGARVSLGLALVVAVIAEMVGNPAGLGWGLVAAQEALQPGLMFGYLVATGALGVLLNACLRLTFARLFPGIREIQQ</sequence>
<feature type="transmembrane region" description="Helical" evidence="7">
    <location>
        <begin position="174"/>
        <end position="201"/>
    </location>
</feature>
<dbReference type="InterPro" id="IPR035906">
    <property type="entry name" value="MetI-like_sf"/>
</dbReference>
<dbReference type="PROSITE" id="PS50928">
    <property type="entry name" value="ABC_TM1"/>
    <property type="match status" value="1"/>
</dbReference>
<gene>
    <name evidence="9" type="ORF">H1B27_01880</name>
</gene>
<feature type="transmembrane region" description="Helical" evidence="7">
    <location>
        <begin position="221"/>
        <end position="244"/>
    </location>
</feature>
<dbReference type="InterPro" id="IPR000515">
    <property type="entry name" value="MetI-like"/>
</dbReference>
<dbReference type="Gene3D" id="1.10.3720.10">
    <property type="entry name" value="MetI-like"/>
    <property type="match status" value="1"/>
</dbReference>
<protein>
    <submittedName>
        <fullName evidence="9">ABC transporter permease</fullName>
    </submittedName>
</protein>
<organism evidence="9 10">
    <name type="scientific">Bradyrhizobium diversitatis</name>
    <dbReference type="NCBI Taxonomy" id="2755406"/>
    <lineage>
        <taxon>Bacteria</taxon>
        <taxon>Pseudomonadati</taxon>
        <taxon>Pseudomonadota</taxon>
        <taxon>Alphaproteobacteria</taxon>
        <taxon>Hyphomicrobiales</taxon>
        <taxon>Nitrobacteraceae</taxon>
        <taxon>Bradyrhizobium</taxon>
    </lineage>
</organism>
<comment type="caution">
    <text evidence="9">The sequence shown here is derived from an EMBL/GenBank/DDBJ whole genome shotgun (WGS) entry which is preliminary data.</text>
</comment>
<keyword evidence="2 7" id="KW-0813">Transport</keyword>
<reference evidence="9 10" key="1">
    <citation type="submission" date="2020-07" db="EMBL/GenBank/DDBJ databases">
        <title>Bradyrhizobium diversity isolated from nodules of indigenous legumes of Western Australia.</title>
        <authorList>
            <person name="Klepa M.S."/>
        </authorList>
    </citation>
    <scope>NUCLEOTIDE SEQUENCE [LARGE SCALE GENOMIC DNA]</scope>
    <source>
        <strain evidence="9 10">CNPSo 4019</strain>
    </source>
</reference>
<keyword evidence="10" id="KW-1185">Reference proteome</keyword>
<keyword evidence="3" id="KW-1003">Cell membrane</keyword>
<evidence type="ECO:0000313" key="10">
    <source>
        <dbReference type="Proteomes" id="UP001194539"/>
    </source>
</evidence>
<evidence type="ECO:0000313" key="9">
    <source>
        <dbReference type="EMBL" id="MBH5385029.1"/>
    </source>
</evidence>
<feature type="transmembrane region" description="Helical" evidence="7">
    <location>
        <begin position="72"/>
        <end position="93"/>
    </location>
</feature>
<evidence type="ECO:0000256" key="6">
    <source>
        <dbReference type="ARBA" id="ARBA00023136"/>
    </source>
</evidence>